<dbReference type="EMBL" id="JBBWWQ010000004">
    <property type="protein sequence ID" value="KAK8949012.1"/>
    <property type="molecule type" value="Genomic_DNA"/>
</dbReference>
<evidence type="ECO:0000313" key="11">
    <source>
        <dbReference type="Proteomes" id="UP001418222"/>
    </source>
</evidence>
<dbReference type="GO" id="GO:0003689">
    <property type="term" value="F:DNA clamp loader activity"/>
    <property type="evidence" value="ECO:0007669"/>
    <property type="project" value="TreeGrafter"/>
</dbReference>
<dbReference type="InterPro" id="IPR008921">
    <property type="entry name" value="DNA_pol3_clamp-load_cplx_C"/>
</dbReference>
<evidence type="ECO:0000259" key="8">
    <source>
        <dbReference type="Pfam" id="PF12169"/>
    </source>
</evidence>
<dbReference type="NCBIfam" id="TIGR02397">
    <property type="entry name" value="dnaX_nterm"/>
    <property type="match status" value="1"/>
</dbReference>
<evidence type="ECO:0000256" key="5">
    <source>
        <dbReference type="ARBA" id="ARBA00022840"/>
    </source>
</evidence>
<feature type="compositionally biased region" description="Basic residues" evidence="7">
    <location>
        <begin position="226"/>
        <end position="237"/>
    </location>
</feature>
<dbReference type="GO" id="GO:0006281">
    <property type="term" value="P:DNA repair"/>
    <property type="evidence" value="ECO:0007669"/>
    <property type="project" value="TreeGrafter"/>
</dbReference>
<organism evidence="10 11">
    <name type="scientific">Platanthera zijinensis</name>
    <dbReference type="NCBI Taxonomy" id="2320716"/>
    <lineage>
        <taxon>Eukaryota</taxon>
        <taxon>Viridiplantae</taxon>
        <taxon>Streptophyta</taxon>
        <taxon>Embryophyta</taxon>
        <taxon>Tracheophyta</taxon>
        <taxon>Spermatophyta</taxon>
        <taxon>Magnoliopsida</taxon>
        <taxon>Liliopsida</taxon>
        <taxon>Asparagales</taxon>
        <taxon>Orchidaceae</taxon>
        <taxon>Orchidoideae</taxon>
        <taxon>Orchideae</taxon>
        <taxon>Orchidinae</taxon>
        <taxon>Platanthera</taxon>
    </lineage>
</organism>
<evidence type="ECO:0000313" key="10">
    <source>
        <dbReference type="EMBL" id="KAK8949012.1"/>
    </source>
</evidence>
<dbReference type="InterPro" id="IPR027417">
    <property type="entry name" value="P-loop_NTPase"/>
</dbReference>
<evidence type="ECO:0008006" key="12">
    <source>
        <dbReference type="Google" id="ProtNLM"/>
    </source>
</evidence>
<feature type="compositionally biased region" description="Basic and acidic residues" evidence="7">
    <location>
        <begin position="325"/>
        <end position="343"/>
    </location>
</feature>
<proteinExistence type="inferred from homology"/>
<dbReference type="InterPro" id="IPR022754">
    <property type="entry name" value="DNA_pol_III_gamma-3"/>
</dbReference>
<dbReference type="InterPro" id="IPR012763">
    <property type="entry name" value="DNA_pol_III_sug/sutau_N"/>
</dbReference>
<gene>
    <name evidence="10" type="ORF">KSP39_PZI005726</name>
</gene>
<dbReference type="Pfam" id="PF23007">
    <property type="entry name" value="DnaA_N-like_STI"/>
    <property type="match status" value="1"/>
</dbReference>
<sequence>MTRAIHHDLPKDESHSVGSVGVKGEYGAINQHLRNHIHLTNCIHLKNHMHRHSPVQSEKSLMRDLVVLQRSKSLRDPSTSPPSWLSPFVISTLVKGSGEDAGVHSGRRSIGVDIGREVARLPVCYPKAAGAAGTVKDHSAGKEYRDDEIREGEDCGRLNVGEKTSHPNLLGKNSRLKTLSEQLEEIPSQTSNEIRTHRYLHSGQRRGDERSSELNMSGLARYNGFSRKKRRKFRSARRTQGSAESKSGRVHNDFSVASTSFTQGFMNHRCSLRKEGEEEEKEDVDVTQAPRHGCGIPWNWSRIHHRGKTFLDIAGRSLSCGLSDSRLKKDEESVQQSKKDKSKMPISSQQLTSSTGSDSESLPFLLDPSGSPESNLNRCMPTACSGELGLYADNNGREVHSDLVFEARSANEPDSRGYFQGRHQSLTQKYMPKTFKDLVGQSLVVQALTNAVLRRKVGLIYVFYGPHGTGKTSCARVFAKSLNCQSTELPKPCDLCTSCISHNLGKSRYLLEVGAVSSFDNGKIMDVLNDAILSAPTSQYRVFIIDDCDILPSDTWMAISKVAHRAQYHMVLILVSSSLDHLPHVITSRCHKFYFPKIKESDIVLTLQWISTSEGLDIDKDALKLIASRSDGSLRDAEMTLDQLSLLGERVSLALVQELVGLVSDEKLVDLLDVALSADTVNTIKSLREITEAGVEPLSLMSQLATVITDILAGSYIFTRERLRRNFFRRPTLSKEDMEKLRQALRTLSESEKNLRLSTDKLTWLTAALLQIVPDQQYVMPSSLTDTNYNQTPLLINSIDERLVVGNTGNEVVEEFYSNGELNRNIGLGCRKELVVKNSMHVNRKNDNNNNISGKEPFEFARNGKEPLGDTQKAIWSAEEKSSYKLGRSCKGYEKLWREVIENIQSDALKLFLSQEGRLGSVCLGSAPTVQLTFESPLSKSKAEKFRGQILQAFASVLNTTVILEIRCNPRRDVREDVLVAHDIHELESDSSRMTTIRQSISKQSSHTLQSENVARQRPKENAIRGSGFSHAIELQCDSLSTGKDRKGKRSECAWVGEGSSLEPHGDIVPLSGRKACGELNHEKSLVKSKVSLAHVIQQAEGCSNQCGWSRHKAISIAEKLEQENMRLEPRSKSLLCWKGPRATRSKRLFSRVRARGPRYLLKFVTCSRCLSSKSPR</sequence>
<keyword evidence="4" id="KW-0862">Zinc</keyword>
<feature type="region of interest" description="Disordered" evidence="7">
    <location>
        <begin position="325"/>
        <end position="374"/>
    </location>
</feature>
<keyword evidence="2" id="KW-0479">Metal-binding</keyword>
<feature type="domain" description="DNA polymerase III gamma subunit" evidence="8">
    <location>
        <begin position="651"/>
        <end position="716"/>
    </location>
</feature>
<dbReference type="SUPFAM" id="SSF48019">
    <property type="entry name" value="post-AAA+ oligomerization domain-like"/>
    <property type="match status" value="1"/>
</dbReference>
<dbReference type="Gene3D" id="1.10.8.60">
    <property type="match status" value="1"/>
</dbReference>
<name>A0AAP0BST7_9ASPA</name>
<dbReference type="Proteomes" id="UP001418222">
    <property type="component" value="Unassembled WGS sequence"/>
</dbReference>
<dbReference type="InterPro" id="IPR054506">
    <property type="entry name" value="DnaA_N-like_STI"/>
</dbReference>
<accession>A0AAP0BST7</accession>
<dbReference type="InterPro" id="IPR045085">
    <property type="entry name" value="HLD_clamp_pol_III_gamma_tau"/>
</dbReference>
<keyword evidence="6" id="KW-0175">Coiled coil</keyword>
<dbReference type="CDD" id="cd18137">
    <property type="entry name" value="HLD_clamp_pol_III_gamma_tau"/>
    <property type="match status" value="1"/>
</dbReference>
<keyword evidence="3" id="KW-0547">Nucleotide-binding</keyword>
<dbReference type="GO" id="GO:0009360">
    <property type="term" value="C:DNA polymerase III complex"/>
    <property type="evidence" value="ECO:0007669"/>
    <property type="project" value="InterPro"/>
</dbReference>
<dbReference type="AlphaFoldDB" id="A0AAP0BST7"/>
<dbReference type="SUPFAM" id="SSF52540">
    <property type="entry name" value="P-loop containing nucleoside triphosphate hydrolases"/>
    <property type="match status" value="1"/>
</dbReference>
<keyword evidence="5" id="KW-0067">ATP-binding</keyword>
<evidence type="ECO:0000256" key="3">
    <source>
        <dbReference type="ARBA" id="ARBA00022741"/>
    </source>
</evidence>
<evidence type="ECO:0000256" key="2">
    <source>
        <dbReference type="ARBA" id="ARBA00022723"/>
    </source>
</evidence>
<dbReference type="PANTHER" id="PTHR11669:SF46">
    <property type="entry name" value="PROTEIN STICHEL-LIKE 3"/>
    <property type="match status" value="1"/>
</dbReference>
<dbReference type="InterPro" id="IPR050238">
    <property type="entry name" value="DNA_Rep/Repair_Clamp_Loader"/>
</dbReference>
<dbReference type="FunFam" id="1.10.8.60:FF:000013">
    <property type="entry name" value="DNA polymerase III subunit gamma/tau"/>
    <property type="match status" value="1"/>
</dbReference>
<comment type="similarity">
    <text evidence="1">Belongs to the DnaX/STICHEL family.</text>
</comment>
<dbReference type="Gene3D" id="3.40.50.300">
    <property type="entry name" value="P-loop containing nucleotide triphosphate hydrolases"/>
    <property type="match status" value="1"/>
</dbReference>
<evidence type="ECO:0000256" key="6">
    <source>
        <dbReference type="ARBA" id="ARBA00023054"/>
    </source>
</evidence>
<evidence type="ECO:0000256" key="7">
    <source>
        <dbReference type="SAM" id="MobiDB-lite"/>
    </source>
</evidence>
<evidence type="ECO:0000256" key="4">
    <source>
        <dbReference type="ARBA" id="ARBA00022833"/>
    </source>
</evidence>
<dbReference type="Pfam" id="PF13177">
    <property type="entry name" value="DNA_pol3_delta2"/>
    <property type="match status" value="1"/>
</dbReference>
<dbReference type="GO" id="GO:0046872">
    <property type="term" value="F:metal ion binding"/>
    <property type="evidence" value="ECO:0007669"/>
    <property type="project" value="UniProtKB-KW"/>
</dbReference>
<dbReference type="GO" id="GO:0003887">
    <property type="term" value="F:DNA-directed DNA polymerase activity"/>
    <property type="evidence" value="ECO:0007669"/>
    <property type="project" value="InterPro"/>
</dbReference>
<feature type="domain" description="STICHEL DnaA-N-like alpha-beta" evidence="9">
    <location>
        <begin position="891"/>
        <end position="968"/>
    </location>
</feature>
<dbReference type="Pfam" id="PF12169">
    <property type="entry name" value="DNA_pol3_gamma3"/>
    <property type="match status" value="1"/>
</dbReference>
<dbReference type="GO" id="GO:0006261">
    <property type="term" value="P:DNA-templated DNA replication"/>
    <property type="evidence" value="ECO:0007669"/>
    <property type="project" value="TreeGrafter"/>
</dbReference>
<reference evidence="10 11" key="1">
    <citation type="journal article" date="2022" name="Nat. Plants">
        <title>Genomes of leafy and leafless Platanthera orchids illuminate the evolution of mycoheterotrophy.</title>
        <authorList>
            <person name="Li M.H."/>
            <person name="Liu K.W."/>
            <person name="Li Z."/>
            <person name="Lu H.C."/>
            <person name="Ye Q.L."/>
            <person name="Zhang D."/>
            <person name="Wang J.Y."/>
            <person name="Li Y.F."/>
            <person name="Zhong Z.M."/>
            <person name="Liu X."/>
            <person name="Yu X."/>
            <person name="Liu D.K."/>
            <person name="Tu X.D."/>
            <person name="Liu B."/>
            <person name="Hao Y."/>
            <person name="Liao X.Y."/>
            <person name="Jiang Y.T."/>
            <person name="Sun W.H."/>
            <person name="Chen J."/>
            <person name="Chen Y.Q."/>
            <person name="Ai Y."/>
            <person name="Zhai J.W."/>
            <person name="Wu S.S."/>
            <person name="Zhou Z."/>
            <person name="Hsiao Y.Y."/>
            <person name="Wu W.L."/>
            <person name="Chen Y.Y."/>
            <person name="Lin Y.F."/>
            <person name="Hsu J.L."/>
            <person name="Li C.Y."/>
            <person name="Wang Z.W."/>
            <person name="Zhao X."/>
            <person name="Zhong W.Y."/>
            <person name="Ma X.K."/>
            <person name="Ma L."/>
            <person name="Huang J."/>
            <person name="Chen G.Z."/>
            <person name="Huang M.Z."/>
            <person name="Huang L."/>
            <person name="Peng D.H."/>
            <person name="Luo Y.B."/>
            <person name="Zou S.Q."/>
            <person name="Chen S.P."/>
            <person name="Lan S."/>
            <person name="Tsai W.C."/>
            <person name="Van de Peer Y."/>
            <person name="Liu Z.J."/>
        </authorList>
    </citation>
    <scope>NUCLEOTIDE SEQUENCE [LARGE SCALE GENOMIC DNA]</scope>
    <source>
        <strain evidence="10">Lor287</strain>
    </source>
</reference>
<keyword evidence="11" id="KW-1185">Reference proteome</keyword>
<evidence type="ECO:0000259" key="9">
    <source>
        <dbReference type="Pfam" id="PF23007"/>
    </source>
</evidence>
<dbReference type="PANTHER" id="PTHR11669">
    <property type="entry name" value="REPLICATION FACTOR C / DNA POLYMERASE III GAMMA-TAU SUBUNIT"/>
    <property type="match status" value="1"/>
</dbReference>
<dbReference type="GO" id="GO:0005524">
    <property type="term" value="F:ATP binding"/>
    <property type="evidence" value="ECO:0007669"/>
    <property type="project" value="UniProtKB-KW"/>
</dbReference>
<feature type="compositionally biased region" description="Polar residues" evidence="7">
    <location>
        <begin position="345"/>
        <end position="360"/>
    </location>
</feature>
<comment type="caution">
    <text evidence="10">The sequence shown here is derived from an EMBL/GenBank/DDBJ whole genome shotgun (WGS) entry which is preliminary data.</text>
</comment>
<feature type="region of interest" description="Disordered" evidence="7">
    <location>
        <begin position="186"/>
        <end position="251"/>
    </location>
</feature>
<protein>
    <recommendedName>
        <fullName evidence="12">AAA+ ATPase domain-containing protein</fullName>
    </recommendedName>
</protein>
<evidence type="ECO:0000256" key="1">
    <source>
        <dbReference type="ARBA" id="ARBA00006360"/>
    </source>
</evidence>
<dbReference type="GO" id="GO:0005663">
    <property type="term" value="C:DNA replication factor C complex"/>
    <property type="evidence" value="ECO:0007669"/>
    <property type="project" value="TreeGrafter"/>
</dbReference>
<dbReference type="GO" id="GO:0003677">
    <property type="term" value="F:DNA binding"/>
    <property type="evidence" value="ECO:0007669"/>
    <property type="project" value="InterPro"/>
</dbReference>